<dbReference type="RefSeq" id="XP_008074952.1">
    <property type="nucleotide sequence ID" value="XM_008076761.1"/>
</dbReference>
<feature type="compositionally biased region" description="Basic and acidic residues" evidence="1">
    <location>
        <begin position="53"/>
        <end position="64"/>
    </location>
</feature>
<dbReference type="OrthoDB" id="10273792at2759"/>
<dbReference type="Proteomes" id="UP000011081">
    <property type="component" value="Unassembled WGS sequence"/>
</dbReference>
<evidence type="ECO:0000256" key="1">
    <source>
        <dbReference type="SAM" id="MobiDB-lite"/>
    </source>
</evidence>
<gene>
    <name evidence="2" type="ORF">VCUG_01938</name>
</gene>
<organism evidence="2 3">
    <name type="scientific">Vavraia culicis (isolate floridensis)</name>
    <name type="common">Microsporidian parasite</name>
    <dbReference type="NCBI Taxonomy" id="948595"/>
    <lineage>
        <taxon>Eukaryota</taxon>
        <taxon>Fungi</taxon>
        <taxon>Fungi incertae sedis</taxon>
        <taxon>Microsporidia</taxon>
        <taxon>Pleistophoridae</taxon>
        <taxon>Vavraia</taxon>
    </lineage>
</organism>
<dbReference type="GeneID" id="19879807"/>
<dbReference type="InParanoid" id="L2GTY6"/>
<evidence type="ECO:0000313" key="3">
    <source>
        <dbReference type="Proteomes" id="UP000011081"/>
    </source>
</evidence>
<feature type="region of interest" description="Disordered" evidence="1">
    <location>
        <begin position="48"/>
        <end position="71"/>
    </location>
</feature>
<protein>
    <submittedName>
        <fullName evidence="2">Uncharacterized protein</fullName>
    </submittedName>
</protein>
<reference evidence="3" key="1">
    <citation type="submission" date="2011-03" db="EMBL/GenBank/DDBJ databases">
        <title>The genome sequence of Vavraia culicis strain floridensis.</title>
        <authorList>
            <consortium name="The Broad Institute Genome Sequencing Platform"/>
            <person name="Cuomo C."/>
            <person name="Becnel J."/>
            <person name="Sanscrainte N."/>
            <person name="Young S.K."/>
            <person name="Zeng Q."/>
            <person name="Gargeya S."/>
            <person name="Fitzgerald M."/>
            <person name="Haas B."/>
            <person name="Abouelleil A."/>
            <person name="Alvarado L."/>
            <person name="Arachchi H.M."/>
            <person name="Berlin A."/>
            <person name="Chapman S.B."/>
            <person name="Gearin G."/>
            <person name="Goldberg J."/>
            <person name="Griggs A."/>
            <person name="Gujja S."/>
            <person name="Hansen M."/>
            <person name="Heiman D."/>
            <person name="Howarth C."/>
            <person name="Larimer J."/>
            <person name="Lui A."/>
            <person name="MacDonald P.J.P."/>
            <person name="McCowen C."/>
            <person name="Montmayeur A."/>
            <person name="Murphy C."/>
            <person name="Neiman D."/>
            <person name="Pearson M."/>
            <person name="Priest M."/>
            <person name="Roberts A."/>
            <person name="Saif S."/>
            <person name="Shea T."/>
            <person name="Sisk P."/>
            <person name="Stolte C."/>
            <person name="Sykes S."/>
            <person name="Wortman J."/>
            <person name="Nusbaum C."/>
            <person name="Birren B."/>
        </authorList>
    </citation>
    <scope>NUCLEOTIDE SEQUENCE [LARGE SCALE GENOMIC DNA]</scope>
    <source>
        <strain evidence="3">floridensis</strain>
    </source>
</reference>
<feature type="region of interest" description="Disordered" evidence="1">
    <location>
        <begin position="1"/>
        <end position="35"/>
    </location>
</feature>
<dbReference type="VEuPathDB" id="MicrosporidiaDB:VCUG_01938"/>
<dbReference type="OMA" id="QCTADEP"/>
<dbReference type="EMBL" id="GL877440">
    <property type="protein sequence ID" value="ELA46560.1"/>
    <property type="molecule type" value="Genomic_DNA"/>
</dbReference>
<dbReference type="AlphaFoldDB" id="L2GTY6"/>
<name>L2GTY6_VAVCU</name>
<dbReference type="HOGENOM" id="CLU_1760191_0_0_1"/>
<evidence type="ECO:0000313" key="2">
    <source>
        <dbReference type="EMBL" id="ELA46560.1"/>
    </source>
</evidence>
<sequence length="148" mass="16877">MSERTRGGKLKMVFEPKVRKNEDEPLLEQHEDEGVDKERLLAAIPHVTTQRAKQAEKHSRKDVSRSVGMNCGTNVGTNMSRAHAEQCNSEVPFDVYTHTFLVHIDRSMFASDRFEMVQVEDGEMQAYVFDDEVVCLGDVKGVFVCKER</sequence>
<accession>L2GTY6</accession>
<keyword evidence="3" id="KW-1185">Reference proteome</keyword>
<feature type="compositionally biased region" description="Basic and acidic residues" evidence="1">
    <location>
        <begin position="1"/>
        <end position="29"/>
    </location>
</feature>
<proteinExistence type="predicted"/>